<feature type="binding site" evidence="7">
    <location>
        <position position="327"/>
    </location>
    <ligand>
        <name>ATP</name>
        <dbReference type="ChEBI" id="CHEBI:30616"/>
    </ligand>
</feature>
<dbReference type="EMBL" id="VTPC01090963">
    <property type="protein sequence ID" value="KAF2880500.1"/>
    <property type="molecule type" value="Genomic_DNA"/>
</dbReference>
<dbReference type="GO" id="GO:0016773">
    <property type="term" value="F:phosphotransferase activity, alcohol group as acceptor"/>
    <property type="evidence" value="ECO:0007669"/>
    <property type="project" value="TreeGrafter"/>
</dbReference>
<keyword evidence="9" id="KW-0472">Membrane</keyword>
<dbReference type="Pfam" id="PF06702">
    <property type="entry name" value="Fam20C"/>
    <property type="match status" value="1"/>
</dbReference>
<dbReference type="GO" id="GO:0005524">
    <property type="term" value="F:ATP binding"/>
    <property type="evidence" value="ECO:0007669"/>
    <property type="project" value="UniProtKB-KW"/>
</dbReference>
<feature type="binding site" evidence="7">
    <location>
        <position position="150"/>
    </location>
    <ligand>
        <name>ATP</name>
        <dbReference type="ChEBI" id="CHEBI:30616"/>
    </ligand>
</feature>
<dbReference type="PANTHER" id="PTHR12450:SF14">
    <property type="entry name" value="GLYCOSAMINOGLYCAN XYLOSYLKINASE"/>
    <property type="match status" value="1"/>
</dbReference>
<keyword evidence="7" id="KW-0067">ATP-binding</keyword>
<evidence type="ECO:0000313" key="12">
    <source>
        <dbReference type="Proteomes" id="UP000801492"/>
    </source>
</evidence>
<reference evidence="11" key="1">
    <citation type="submission" date="2019-08" db="EMBL/GenBank/DDBJ databases">
        <title>The genome of the North American firefly Photinus pyralis.</title>
        <authorList>
            <consortium name="Photinus pyralis genome working group"/>
            <person name="Fallon T.R."/>
            <person name="Sander Lower S.E."/>
            <person name="Weng J.-K."/>
        </authorList>
    </citation>
    <scope>NUCLEOTIDE SEQUENCE</scope>
    <source>
        <strain evidence="11">TRF0915ILg1</strain>
        <tissue evidence="11">Whole body</tissue>
    </source>
</reference>
<name>A0A8K0FW60_IGNLU</name>
<accession>A0A8K0FW60</accession>
<keyword evidence="4" id="KW-1015">Disulfide bond</keyword>
<evidence type="ECO:0000313" key="11">
    <source>
        <dbReference type="EMBL" id="KAF2880500.1"/>
    </source>
</evidence>
<feature type="binding site" evidence="8">
    <location>
        <position position="327"/>
    </location>
    <ligand>
        <name>Mn(2+)</name>
        <dbReference type="ChEBI" id="CHEBI:29035"/>
    </ligand>
</feature>
<protein>
    <recommendedName>
        <fullName evidence="10">FAM20 C-terminal domain-containing protein</fullName>
    </recommendedName>
</protein>
<feature type="domain" description="FAM20 C-terminal" evidence="10">
    <location>
        <begin position="220"/>
        <end position="410"/>
    </location>
</feature>
<keyword evidence="8" id="KW-0464">Manganese</keyword>
<feature type="transmembrane region" description="Helical" evidence="9">
    <location>
        <begin position="7"/>
        <end position="26"/>
    </location>
</feature>
<evidence type="ECO:0000256" key="7">
    <source>
        <dbReference type="PIRSR" id="PIRSR624869-2"/>
    </source>
</evidence>
<comment type="subcellular location">
    <subcellularLocation>
        <location evidence="1">Golgi apparatus</location>
    </subcellularLocation>
</comment>
<keyword evidence="7" id="KW-0547">Nucleotide-binding</keyword>
<evidence type="ECO:0000256" key="1">
    <source>
        <dbReference type="ARBA" id="ARBA00004555"/>
    </source>
</evidence>
<evidence type="ECO:0000256" key="5">
    <source>
        <dbReference type="ARBA" id="ARBA00023180"/>
    </source>
</evidence>
<evidence type="ECO:0000256" key="9">
    <source>
        <dbReference type="SAM" id="Phobius"/>
    </source>
</evidence>
<keyword evidence="5" id="KW-0325">Glycoprotein</keyword>
<keyword evidence="9" id="KW-0812">Transmembrane</keyword>
<evidence type="ECO:0000259" key="10">
    <source>
        <dbReference type="Pfam" id="PF06702"/>
    </source>
</evidence>
<evidence type="ECO:0000256" key="8">
    <source>
        <dbReference type="PIRSR" id="PIRSR624869-3"/>
    </source>
</evidence>
<sequence length="415" mass="48077">MIPKRRVLISTLILLVIFVILTNYYFMAILSRNESEVRKFTKSTIEEKILQKVPLIAHNYRNRRIINDNLTDTFIHNLKSTTVFKNKSNLWKEAKSWVSKTQLYNYSSPHLGSVLFALKSAKIIKADIDIRGTQLKLLLTLEGNQNVIFKPKWYPIDKIIEGPVYAGKDRYFSEILAFYLSGILGKPLTPLTVERKVSLKNEIVPVATTRLLNTIYKRRSATCVYGKCFYCKREDPVCENENGMITGAIIFNVDVDFKVNRSPWQRTYKKGKKAVWETNDDYCKSVKLKLSSRRLLNLIDTSVFDFLIQNGDRHHYETLDDSVILMDNGKGLGNPNIDHLDILAPLYQCCMLRSNTWERLEQLSGGLLKEKLKVMPDINNLVTEEHLNAVERRLLIIYATVEYCRTRNKIEHSML</sequence>
<evidence type="ECO:0000256" key="4">
    <source>
        <dbReference type="ARBA" id="ARBA00023157"/>
    </source>
</evidence>
<gene>
    <name evidence="11" type="ORF">ILUMI_25671</name>
</gene>
<organism evidence="11 12">
    <name type="scientific">Ignelater luminosus</name>
    <name type="common">Cucubano</name>
    <name type="synonym">Pyrophorus luminosus</name>
    <dbReference type="NCBI Taxonomy" id="2038154"/>
    <lineage>
        <taxon>Eukaryota</taxon>
        <taxon>Metazoa</taxon>
        <taxon>Ecdysozoa</taxon>
        <taxon>Arthropoda</taxon>
        <taxon>Hexapoda</taxon>
        <taxon>Insecta</taxon>
        <taxon>Pterygota</taxon>
        <taxon>Neoptera</taxon>
        <taxon>Endopterygota</taxon>
        <taxon>Coleoptera</taxon>
        <taxon>Polyphaga</taxon>
        <taxon>Elateriformia</taxon>
        <taxon>Elateroidea</taxon>
        <taxon>Elateridae</taxon>
        <taxon>Agrypninae</taxon>
        <taxon>Pyrophorini</taxon>
        <taxon>Ignelater</taxon>
    </lineage>
</organism>
<dbReference type="Proteomes" id="UP000801492">
    <property type="component" value="Unassembled WGS sequence"/>
</dbReference>
<feature type="binding site" evidence="8">
    <location>
        <position position="169"/>
    </location>
    <ligand>
        <name>Mn(2+)</name>
        <dbReference type="ChEBI" id="CHEBI:29035"/>
    </ligand>
</feature>
<keyword evidence="8" id="KW-0479">Metal-binding</keyword>
<evidence type="ECO:0000256" key="2">
    <source>
        <dbReference type="ARBA" id="ARBA00006557"/>
    </source>
</evidence>
<feature type="active site" evidence="6">
    <location>
        <position position="312"/>
    </location>
</feature>
<keyword evidence="3" id="KW-0333">Golgi apparatus</keyword>
<dbReference type="GO" id="GO:0005794">
    <property type="term" value="C:Golgi apparatus"/>
    <property type="evidence" value="ECO:0007669"/>
    <property type="project" value="UniProtKB-SubCell"/>
</dbReference>
<evidence type="ECO:0000256" key="6">
    <source>
        <dbReference type="PIRSR" id="PIRSR624869-1"/>
    </source>
</evidence>
<proteinExistence type="inferred from homology"/>
<evidence type="ECO:0000256" key="3">
    <source>
        <dbReference type="ARBA" id="ARBA00023034"/>
    </source>
</evidence>
<dbReference type="AlphaFoldDB" id="A0A8K0FW60"/>
<dbReference type="GO" id="GO:0046872">
    <property type="term" value="F:metal ion binding"/>
    <property type="evidence" value="ECO:0007669"/>
    <property type="project" value="UniProtKB-KW"/>
</dbReference>
<dbReference type="InterPro" id="IPR024869">
    <property type="entry name" value="FAM20"/>
</dbReference>
<dbReference type="PANTHER" id="PTHR12450">
    <property type="entry name" value="DENTIN MATRIX PROTEIN 4 PROTEIN FAM20"/>
    <property type="match status" value="1"/>
</dbReference>
<dbReference type="OrthoDB" id="8583677at2759"/>
<feature type="binding site" evidence="7">
    <location>
        <position position="317"/>
    </location>
    <ligand>
        <name>ATP</name>
        <dbReference type="ChEBI" id="CHEBI:30616"/>
    </ligand>
</feature>
<keyword evidence="12" id="KW-1185">Reference proteome</keyword>
<feature type="binding site" evidence="7">
    <location>
        <position position="134"/>
    </location>
    <ligand>
        <name>ATP</name>
        <dbReference type="ChEBI" id="CHEBI:30616"/>
    </ligand>
</feature>
<comment type="caution">
    <text evidence="11">The sequence shown here is derived from an EMBL/GenBank/DDBJ whole genome shotgun (WGS) entry which is preliminary data.</text>
</comment>
<comment type="similarity">
    <text evidence="2">Belongs to the FAM20 family.</text>
</comment>
<comment type="cofactor">
    <cofactor evidence="8">
        <name>Mn(2+)</name>
        <dbReference type="ChEBI" id="CHEBI:29035"/>
    </cofactor>
</comment>
<keyword evidence="9" id="KW-1133">Transmembrane helix</keyword>
<dbReference type="InterPro" id="IPR009581">
    <property type="entry name" value="FAM20_C"/>
</dbReference>